<dbReference type="RefSeq" id="WP_039608568.1">
    <property type="nucleotide sequence ID" value="NZ_JWIC01000004.1"/>
</dbReference>
<dbReference type="OrthoDB" id="9793802at2"/>
<evidence type="ECO:0000259" key="1">
    <source>
        <dbReference type="Pfam" id="PF26078"/>
    </source>
</evidence>
<dbReference type="PANTHER" id="PTHR35862:SF1">
    <property type="entry name" value="FELS-2 PROPHAGE PROTEIN"/>
    <property type="match status" value="1"/>
</dbReference>
<dbReference type="EMBL" id="KF724689">
    <property type="protein sequence ID" value="AHX39958.1"/>
    <property type="molecule type" value="Genomic_DNA"/>
</dbReference>
<dbReference type="InterPro" id="IPR014507">
    <property type="entry name" value="Baseplate_assembly_J_pred"/>
</dbReference>
<sequence>MSGFTKLDLSKVPVPDVIDTLDYEQEYEQLKAQFLLQNPQYQAALSLESDPVALLLQTLAYQKVLQKQKLNDAVKSNMLASAQGHDLDAIAARYNLSRKASPSESDAAFRQRIQLAFDGLNTAGSRESYIYHSMSCDPQVKDVAVSSPEPCDIELTILSNSDAGQPNDALINKVKHYFSAQGTEQAGIDEVASKVRPLGDRVTVHKAQIKPFSVNAELSILHGPSGNALVSAAEQAVQAYCESRHYLGKKVTRAGIYAALHQSGVEDVTLLTPVDDIVCQATEAPYCESISVLMENVYG</sequence>
<dbReference type="Pfam" id="PF26078">
    <property type="entry name" value="Baseplate_J_M"/>
    <property type="match status" value="1"/>
</dbReference>
<dbReference type="PIRSF" id="PIRSF020481">
    <property type="entry name" value="BAP"/>
    <property type="match status" value="1"/>
</dbReference>
<name>A0A023Q0C7_9GAMM</name>
<dbReference type="InterPro" id="IPR058531">
    <property type="entry name" value="Baseplate_J_M"/>
</dbReference>
<dbReference type="Proteomes" id="UP000031327">
    <property type="component" value="Unassembled WGS sequence"/>
</dbReference>
<dbReference type="EMBL" id="JWIC01000004">
    <property type="protein sequence ID" value="KID58275.1"/>
    <property type="molecule type" value="Genomic_DNA"/>
</dbReference>
<reference evidence="3 4" key="2">
    <citation type="submission" date="2014-12" db="EMBL/GenBank/DDBJ databases">
        <title>Draft Genome Sequence of Pseudoalteromonas luteoviolacea HI1.</title>
        <authorList>
            <person name="Asahina A.Y."/>
            <person name="Hadfield M.G."/>
        </authorList>
    </citation>
    <scope>NUCLEOTIDE SEQUENCE [LARGE SCALE GENOMIC DNA]</scope>
    <source>
        <strain evidence="3 4">HI1</strain>
    </source>
</reference>
<accession>A0A023Q0C7</accession>
<feature type="domain" description="Baseplate J-like central" evidence="1">
    <location>
        <begin position="122"/>
        <end position="204"/>
    </location>
</feature>
<evidence type="ECO:0000313" key="3">
    <source>
        <dbReference type="EMBL" id="KID58275.1"/>
    </source>
</evidence>
<evidence type="ECO:0000313" key="2">
    <source>
        <dbReference type="EMBL" id="AHX39958.1"/>
    </source>
</evidence>
<protein>
    <submittedName>
        <fullName evidence="2">Baseplate assembly protein J</fullName>
    </submittedName>
</protein>
<evidence type="ECO:0000313" key="4">
    <source>
        <dbReference type="Proteomes" id="UP000031327"/>
    </source>
</evidence>
<proteinExistence type="predicted"/>
<gene>
    <name evidence="3" type="ORF">JF50_06240</name>
</gene>
<dbReference type="AlphaFoldDB" id="A0A023Q0C7"/>
<reference evidence="2" key="1">
    <citation type="journal article" date="2014" name="Science">
        <title>Marine tubeworm metamorphosis induced by arrays of bacterial phage tail-like structures.</title>
        <authorList>
            <person name="Shikuma N.J."/>
            <person name="Pilhofer M."/>
            <person name="Weiss G.L."/>
            <person name="Hadfield M.G."/>
            <person name="Jensen G.J."/>
            <person name="Newman D.K."/>
        </authorList>
    </citation>
    <scope>NUCLEOTIDE SEQUENCE</scope>
    <source>
        <strain evidence="2">HI1</strain>
    </source>
</reference>
<dbReference type="PANTHER" id="PTHR35862">
    <property type="entry name" value="FELS-2 PROPHAGE PROTEIN"/>
    <property type="match status" value="1"/>
</dbReference>
<organism evidence="2">
    <name type="scientific">Pseudoalteromonas luteoviolacea</name>
    <dbReference type="NCBI Taxonomy" id="43657"/>
    <lineage>
        <taxon>Bacteria</taxon>
        <taxon>Pseudomonadati</taxon>
        <taxon>Pseudomonadota</taxon>
        <taxon>Gammaproteobacteria</taxon>
        <taxon>Alteromonadales</taxon>
        <taxon>Pseudoalteromonadaceae</taxon>
        <taxon>Pseudoalteromonas</taxon>
    </lineage>
</organism>
<dbReference type="InterPro" id="IPR052726">
    <property type="entry name" value="Phage_Baseplate_Hub"/>
</dbReference>